<evidence type="ECO:0008006" key="3">
    <source>
        <dbReference type="Google" id="ProtNLM"/>
    </source>
</evidence>
<evidence type="ECO:0000313" key="2">
    <source>
        <dbReference type="Proteomes" id="UP001208570"/>
    </source>
</evidence>
<protein>
    <recommendedName>
        <fullName evidence="3">Fucolectin tachylectin-4 pentraxin-1 domain-containing protein</fullName>
    </recommendedName>
</protein>
<name>A0AAD9IWS5_9ANNE</name>
<organism evidence="1 2">
    <name type="scientific">Paralvinella palmiformis</name>
    <dbReference type="NCBI Taxonomy" id="53620"/>
    <lineage>
        <taxon>Eukaryota</taxon>
        <taxon>Metazoa</taxon>
        <taxon>Spiralia</taxon>
        <taxon>Lophotrochozoa</taxon>
        <taxon>Annelida</taxon>
        <taxon>Polychaeta</taxon>
        <taxon>Sedentaria</taxon>
        <taxon>Canalipalpata</taxon>
        <taxon>Terebellida</taxon>
        <taxon>Terebelliformia</taxon>
        <taxon>Alvinellidae</taxon>
        <taxon>Paralvinella</taxon>
    </lineage>
</organism>
<dbReference type="AlphaFoldDB" id="A0AAD9IWS5"/>
<dbReference type="SUPFAM" id="SSF49785">
    <property type="entry name" value="Galactose-binding domain-like"/>
    <property type="match status" value="1"/>
</dbReference>
<keyword evidence="2" id="KW-1185">Reference proteome</keyword>
<sequence length="244" mass="27096">MGRAGWFGLNPSSRVPSLIDGRQRRGLCIINTCCRRREPVLRLTQRGTRERANVHLSTALGALYLIHSGMECLVLLMLVSLGCRVAEGGNNTALDKSSQYITPKGVAIYDLKNVDVFQGDYQDKNFGIYGTDNDVSSCFVSGTGQRAWWKIVLNETLVIQGFLLKGYYDGLIKFRVGKYHDPLGDMTGHMVNPPCQAFKVNGEQDYTLFECMMPMEGHVVSVEASTQDYVKAASLKICDVKVLI</sequence>
<proteinExistence type="predicted"/>
<accession>A0AAD9IWS5</accession>
<dbReference type="Proteomes" id="UP001208570">
    <property type="component" value="Unassembled WGS sequence"/>
</dbReference>
<dbReference type="Gene3D" id="2.60.120.260">
    <property type="entry name" value="Galactose-binding domain-like"/>
    <property type="match status" value="1"/>
</dbReference>
<reference evidence="1" key="1">
    <citation type="journal article" date="2023" name="Mol. Biol. Evol.">
        <title>Third-Generation Sequencing Reveals the Adaptive Role of the Epigenome in Three Deep-Sea Polychaetes.</title>
        <authorList>
            <person name="Perez M."/>
            <person name="Aroh O."/>
            <person name="Sun Y."/>
            <person name="Lan Y."/>
            <person name="Juniper S.K."/>
            <person name="Young C.R."/>
            <person name="Angers B."/>
            <person name="Qian P.Y."/>
        </authorList>
    </citation>
    <scope>NUCLEOTIDE SEQUENCE</scope>
    <source>
        <strain evidence="1">P08H-3</strain>
    </source>
</reference>
<evidence type="ECO:0000313" key="1">
    <source>
        <dbReference type="EMBL" id="KAK2142392.1"/>
    </source>
</evidence>
<dbReference type="InterPro" id="IPR008979">
    <property type="entry name" value="Galactose-bd-like_sf"/>
</dbReference>
<dbReference type="EMBL" id="JAODUP010000962">
    <property type="protein sequence ID" value="KAK2142392.1"/>
    <property type="molecule type" value="Genomic_DNA"/>
</dbReference>
<gene>
    <name evidence="1" type="ORF">LSH36_962g00012</name>
</gene>
<comment type="caution">
    <text evidence="1">The sequence shown here is derived from an EMBL/GenBank/DDBJ whole genome shotgun (WGS) entry which is preliminary data.</text>
</comment>